<dbReference type="InParanoid" id="A0A1T5PD72"/>
<reference evidence="1 2" key="2">
    <citation type="journal article" date="2009" name="BMC Genomics">
        <title>Identification of transcriptional signals in Encephalitozoon cuniculi widespread among Microsporidia phylum: support for accurate structural genome annotation.</title>
        <authorList>
            <person name="Peyretaillade E."/>
            <person name="Goncalves O."/>
            <person name="Terrat S."/>
            <person name="Dugat-Bony E."/>
            <person name="Wincker P."/>
            <person name="Cornman R.S."/>
            <person name="Evans J.D."/>
            <person name="Delbac F."/>
            <person name="Peyret P."/>
        </authorList>
    </citation>
    <scope>NUCLEOTIDE SEQUENCE [LARGE SCALE GENOMIC DNA]</scope>
    <source>
        <strain evidence="1 2">GB-M1</strain>
    </source>
</reference>
<dbReference type="KEGG" id="ecu:ECU11_0185"/>
<evidence type="ECO:0000313" key="1">
    <source>
        <dbReference type="EMBL" id="SKD10709.1"/>
    </source>
</evidence>
<dbReference type="AlphaFoldDB" id="A0A1T5PD72"/>
<organism evidence="1 2">
    <name type="scientific">Encephalitozoon cuniculi (strain GB-M1)</name>
    <name type="common">Microsporidian parasite</name>
    <dbReference type="NCBI Taxonomy" id="284813"/>
    <lineage>
        <taxon>Eukaryota</taxon>
        <taxon>Fungi</taxon>
        <taxon>Fungi incertae sedis</taxon>
        <taxon>Microsporidia</taxon>
        <taxon>Unikaryonidae</taxon>
        <taxon>Encephalitozoon</taxon>
    </lineage>
</organism>
<dbReference type="GeneID" id="77136429"/>
<name>A0A1T5PD72_ENCCU</name>
<evidence type="ECO:0000313" key="2">
    <source>
        <dbReference type="Proteomes" id="UP000000819"/>
    </source>
</evidence>
<sequence>MFEKLALAAEKVKNSRKGCLNITSEEVESLVCPIRFDSDECIEIMCRGSRAFDYK</sequence>
<reference evidence="1 2" key="1">
    <citation type="journal article" date="2001" name="Nature">
        <title>Genome sequence and gene compaction of the eukaryote parasite Encephalitozoon cuniculi.</title>
        <authorList>
            <person name="Katinka M.D."/>
            <person name="Duprat S."/>
            <person name="Cornillot E."/>
            <person name="Metenier G."/>
            <person name="Thomarat F."/>
            <person name="Prensier G."/>
            <person name="Barbe V."/>
            <person name="Peyretaillade E."/>
            <person name="Brottier P."/>
            <person name="Wincker P."/>
            <person name="Delbac F."/>
            <person name="El Alaoui H."/>
            <person name="Peyret P."/>
            <person name="Saurin W."/>
            <person name="Gouy M."/>
            <person name="Weissenbach J."/>
            <person name="Vivares C.P."/>
        </authorList>
    </citation>
    <scope>NUCLEOTIDE SEQUENCE [LARGE SCALE GENOMIC DNA]</scope>
    <source>
        <strain evidence="1 2">GB-M1</strain>
    </source>
</reference>
<dbReference type="OrthoDB" id="10292708at2759"/>
<proteinExistence type="predicted"/>
<protein>
    <submittedName>
        <fullName evidence="1">ECU11_0185 protein</fullName>
    </submittedName>
</protein>
<dbReference type="EMBL" id="AL590450">
    <property type="protein sequence ID" value="SKD10709.1"/>
    <property type="molecule type" value="Genomic_DNA"/>
</dbReference>
<accession>A0A1T5PD72</accession>
<gene>
    <name evidence="1" type="ordered locus">ECU11_0185</name>
</gene>
<dbReference type="Proteomes" id="UP000000819">
    <property type="component" value="Chromosome XI"/>
</dbReference>
<dbReference type="RefSeq" id="NP_001402594.1">
    <property type="nucleotide sequence ID" value="NM_001415275.1"/>
</dbReference>
<keyword evidence="2" id="KW-1185">Reference proteome</keyword>